<dbReference type="GO" id="GO:0030246">
    <property type="term" value="F:carbohydrate binding"/>
    <property type="evidence" value="ECO:0007669"/>
    <property type="project" value="UniProtKB-KW"/>
</dbReference>
<dbReference type="PANTHER" id="PTHR46780">
    <property type="entry name" value="PROTEIN EVA-1"/>
    <property type="match status" value="1"/>
</dbReference>
<keyword evidence="1" id="KW-0430">Lectin</keyword>
<dbReference type="Gene3D" id="2.60.120.740">
    <property type="match status" value="2"/>
</dbReference>
<dbReference type="Ensembl" id="ENSGMOT00000042801.1">
    <property type="protein sequence ID" value="ENSGMOP00000060124.1"/>
    <property type="gene ID" value="ENSGMOG00000024877.1"/>
</dbReference>
<evidence type="ECO:0000256" key="2">
    <source>
        <dbReference type="ARBA" id="ARBA00022737"/>
    </source>
</evidence>
<dbReference type="GeneTree" id="ENSGT00890000139676"/>
<organism evidence="4 5">
    <name type="scientific">Gadus morhua</name>
    <name type="common">Atlantic cod</name>
    <dbReference type="NCBI Taxonomy" id="8049"/>
    <lineage>
        <taxon>Eukaryota</taxon>
        <taxon>Metazoa</taxon>
        <taxon>Chordata</taxon>
        <taxon>Craniata</taxon>
        <taxon>Vertebrata</taxon>
        <taxon>Euteleostomi</taxon>
        <taxon>Actinopterygii</taxon>
        <taxon>Neopterygii</taxon>
        <taxon>Teleostei</taxon>
        <taxon>Neoteleostei</taxon>
        <taxon>Acanthomorphata</taxon>
        <taxon>Zeiogadaria</taxon>
        <taxon>Gadariae</taxon>
        <taxon>Gadiformes</taxon>
        <taxon>Gadoidei</taxon>
        <taxon>Gadidae</taxon>
        <taxon>Gadus</taxon>
    </lineage>
</organism>
<dbReference type="InterPro" id="IPR000922">
    <property type="entry name" value="Lectin_gal-bd_dom"/>
</dbReference>
<name>A0A8C5CE75_GADMO</name>
<evidence type="ECO:0000313" key="5">
    <source>
        <dbReference type="Proteomes" id="UP000694546"/>
    </source>
</evidence>
<dbReference type="Proteomes" id="UP000694546">
    <property type="component" value="Chromosome 21"/>
</dbReference>
<dbReference type="InterPro" id="IPR043159">
    <property type="entry name" value="Lectin_gal-bd_sf"/>
</dbReference>
<protein>
    <recommendedName>
        <fullName evidence="3">SUEL-type lectin domain-containing protein</fullName>
    </recommendedName>
</protein>
<dbReference type="Pfam" id="PF02140">
    <property type="entry name" value="SUEL_Lectin"/>
    <property type="match status" value="2"/>
</dbReference>
<feature type="domain" description="SUEL-type lectin" evidence="3">
    <location>
        <begin position="119"/>
        <end position="211"/>
    </location>
</feature>
<evidence type="ECO:0000313" key="4">
    <source>
        <dbReference type="Ensembl" id="ENSGMOP00000060124.1"/>
    </source>
</evidence>
<keyword evidence="5" id="KW-1185">Reference proteome</keyword>
<accession>A0A8C5CE75</accession>
<reference evidence="4" key="1">
    <citation type="submission" date="2025-08" db="UniProtKB">
        <authorList>
            <consortium name="Ensembl"/>
        </authorList>
    </citation>
    <scope>IDENTIFICATION</scope>
</reference>
<evidence type="ECO:0000259" key="3">
    <source>
        <dbReference type="PROSITE" id="PS50228"/>
    </source>
</evidence>
<evidence type="ECO:0000256" key="1">
    <source>
        <dbReference type="ARBA" id="ARBA00022734"/>
    </source>
</evidence>
<keyword evidence="2" id="KW-0677">Repeat</keyword>
<dbReference type="PROSITE" id="PS50228">
    <property type="entry name" value="SUEL_LECTIN"/>
    <property type="match status" value="2"/>
</dbReference>
<reference evidence="4" key="2">
    <citation type="submission" date="2025-09" db="UniProtKB">
        <authorList>
            <consortium name="Ensembl"/>
        </authorList>
    </citation>
    <scope>IDENTIFICATION</scope>
</reference>
<feature type="domain" description="SUEL-type lectin" evidence="3">
    <location>
        <begin position="45"/>
        <end position="112"/>
    </location>
</feature>
<proteinExistence type="predicted"/>
<dbReference type="AlphaFoldDB" id="A0A8C5CE75"/>
<dbReference type="OMA" id="ICEPEVI"/>
<sequence length="225" mass="24528">QKGTAGGVPEEQSRERWSWVLWEEVSEAALEQRCGSLLCVLPVAYGRTNRQTCSEGKPSGQVANTACSQSGALEALANRCNGKIVCEVDKMIFGADPCPDTHKYTQTTYKCLPAHHVFACELSTAELICEPEVIKVVGAFYGRNNRTTCPPPSGGSSSEIDEVCISTDATQVVAQRCDGKSRCTVRVNKGMFVKDPCGGIFKYMELAYTCECKQRFLQCGFSLLV</sequence>